<dbReference type="InterPro" id="IPR027417">
    <property type="entry name" value="P-loop_NTPase"/>
</dbReference>
<evidence type="ECO:0000256" key="9">
    <source>
        <dbReference type="ARBA" id="ARBA00022679"/>
    </source>
</evidence>
<dbReference type="CDD" id="cd00544">
    <property type="entry name" value="CobU"/>
    <property type="match status" value="1"/>
</dbReference>
<evidence type="ECO:0000256" key="6">
    <source>
        <dbReference type="ARBA" id="ARBA00005159"/>
    </source>
</evidence>
<comment type="function">
    <text evidence="4 14">Catalyzes ATP-dependent phosphorylation of adenosylcobinamide and addition of GMP to adenosylcobinamide phosphate.</text>
</comment>
<evidence type="ECO:0000256" key="15">
    <source>
        <dbReference type="PIRSR" id="PIRSR006135-1"/>
    </source>
</evidence>
<evidence type="ECO:0000256" key="3">
    <source>
        <dbReference type="ARBA" id="ARBA00001522"/>
    </source>
</evidence>
<evidence type="ECO:0000256" key="5">
    <source>
        <dbReference type="ARBA" id="ARBA00004692"/>
    </source>
</evidence>
<evidence type="ECO:0000256" key="16">
    <source>
        <dbReference type="PIRSR" id="PIRSR006135-2"/>
    </source>
</evidence>
<evidence type="ECO:0000256" key="10">
    <source>
        <dbReference type="ARBA" id="ARBA00022741"/>
    </source>
</evidence>
<gene>
    <name evidence="17" type="ORF">DZ860_07120</name>
</gene>
<evidence type="ECO:0000256" key="11">
    <source>
        <dbReference type="ARBA" id="ARBA00022777"/>
    </source>
</evidence>
<evidence type="ECO:0000313" key="18">
    <source>
        <dbReference type="Proteomes" id="UP000273252"/>
    </source>
</evidence>
<comment type="pathway">
    <text evidence="5 14">Cofactor biosynthesis; adenosylcobalamin biosynthesis; adenosylcobalamin from cob(II)yrinate a,c-diamide: step 6/7.</text>
</comment>
<keyword evidence="11 14" id="KW-0418">Kinase</keyword>
<accession>A0A3A6QJB3</accession>
<evidence type="ECO:0000256" key="14">
    <source>
        <dbReference type="PIRNR" id="PIRNR006135"/>
    </source>
</evidence>
<keyword evidence="9 14" id="KW-0808">Transferase</keyword>
<keyword evidence="10 14" id="KW-0547">Nucleotide-binding</keyword>
<dbReference type="SUPFAM" id="SSF52540">
    <property type="entry name" value="P-loop containing nucleoside triphosphate hydrolases"/>
    <property type="match status" value="1"/>
</dbReference>
<dbReference type="RefSeq" id="WP_120030243.1">
    <property type="nucleotide sequence ID" value="NZ_QVMU01000004.1"/>
</dbReference>
<feature type="binding site" evidence="16">
    <location>
        <position position="63"/>
    </location>
    <ligand>
        <name>GTP</name>
        <dbReference type="ChEBI" id="CHEBI:37565"/>
    </ligand>
</feature>
<comment type="catalytic activity">
    <reaction evidence="2 14">
        <text>adenosylcob(III)inamide phosphate + GTP + H(+) = adenosylcob(III)inamide-GDP + diphosphate</text>
        <dbReference type="Rhea" id="RHEA:22712"/>
        <dbReference type="ChEBI" id="CHEBI:15378"/>
        <dbReference type="ChEBI" id="CHEBI:33019"/>
        <dbReference type="ChEBI" id="CHEBI:37565"/>
        <dbReference type="ChEBI" id="CHEBI:58502"/>
        <dbReference type="ChEBI" id="CHEBI:60487"/>
        <dbReference type="EC" id="2.7.7.62"/>
    </reaction>
</comment>
<dbReference type="PIRSF" id="PIRSF006135">
    <property type="entry name" value="CobU"/>
    <property type="match status" value="1"/>
</dbReference>
<keyword evidence="18" id="KW-1185">Reference proteome</keyword>
<keyword evidence="12 14" id="KW-0067">ATP-binding</keyword>
<evidence type="ECO:0000256" key="4">
    <source>
        <dbReference type="ARBA" id="ARBA00003889"/>
    </source>
</evidence>
<dbReference type="AlphaFoldDB" id="A0A3A6QJB3"/>
<evidence type="ECO:0000256" key="1">
    <source>
        <dbReference type="ARBA" id="ARBA00000312"/>
    </source>
</evidence>
<comment type="catalytic activity">
    <reaction evidence="3">
        <text>adenosylcob(III)inamide + GTP = adenosylcob(III)inamide phosphate + GDP + H(+)</text>
        <dbReference type="Rhea" id="RHEA:15765"/>
        <dbReference type="ChEBI" id="CHEBI:2480"/>
        <dbReference type="ChEBI" id="CHEBI:15378"/>
        <dbReference type="ChEBI" id="CHEBI:37565"/>
        <dbReference type="ChEBI" id="CHEBI:58189"/>
        <dbReference type="ChEBI" id="CHEBI:58502"/>
        <dbReference type="EC" id="2.7.1.156"/>
    </reaction>
</comment>
<protein>
    <recommendedName>
        <fullName evidence="14">Bifunctional adenosylcobalamin biosynthesis protein</fullName>
        <ecNumber evidence="14">2.7.1.156</ecNumber>
        <ecNumber evidence="14">2.7.7.62</ecNumber>
    </recommendedName>
</protein>
<dbReference type="InterPro" id="IPR003203">
    <property type="entry name" value="CobU/CobP"/>
</dbReference>
<proteinExistence type="inferred from homology"/>
<keyword evidence="17" id="KW-0548">Nucleotidyltransferase</keyword>
<comment type="catalytic activity">
    <reaction evidence="1 14">
        <text>adenosylcob(III)inamide + ATP = adenosylcob(III)inamide phosphate + ADP + H(+)</text>
        <dbReference type="Rhea" id="RHEA:15769"/>
        <dbReference type="ChEBI" id="CHEBI:2480"/>
        <dbReference type="ChEBI" id="CHEBI:15378"/>
        <dbReference type="ChEBI" id="CHEBI:30616"/>
        <dbReference type="ChEBI" id="CHEBI:58502"/>
        <dbReference type="ChEBI" id="CHEBI:456216"/>
        <dbReference type="EC" id="2.7.1.156"/>
    </reaction>
</comment>
<dbReference type="GO" id="GO:0005524">
    <property type="term" value="F:ATP binding"/>
    <property type="evidence" value="ECO:0007669"/>
    <property type="project" value="UniProtKB-UniRule"/>
</dbReference>
<dbReference type="GO" id="GO:0043752">
    <property type="term" value="F:adenosylcobinamide kinase activity"/>
    <property type="evidence" value="ECO:0007669"/>
    <property type="project" value="UniProtKB-EC"/>
</dbReference>
<organism evidence="17 18">
    <name type="scientific">Vibrio sinensis</name>
    <dbReference type="NCBI Taxonomy" id="2302434"/>
    <lineage>
        <taxon>Bacteria</taxon>
        <taxon>Pseudomonadati</taxon>
        <taxon>Pseudomonadota</taxon>
        <taxon>Gammaproteobacteria</taxon>
        <taxon>Vibrionales</taxon>
        <taxon>Vibrionaceae</taxon>
        <taxon>Vibrio</taxon>
    </lineage>
</organism>
<keyword evidence="8 14" id="KW-0169">Cobalamin biosynthesis</keyword>
<evidence type="ECO:0000313" key="17">
    <source>
        <dbReference type="EMBL" id="RJX72920.1"/>
    </source>
</evidence>
<dbReference type="PANTHER" id="PTHR34848">
    <property type="match status" value="1"/>
</dbReference>
<comment type="pathway">
    <text evidence="6 14">Cofactor biosynthesis; adenosylcobalamin biosynthesis; adenosylcobalamin from cob(II)yrinate a,c-diamide: step 5/7.</text>
</comment>
<dbReference type="NCBIfam" id="NF004469">
    <property type="entry name" value="PRK05800.1"/>
    <property type="match status" value="1"/>
</dbReference>
<dbReference type="EMBL" id="QVMU01000004">
    <property type="protein sequence ID" value="RJX72920.1"/>
    <property type="molecule type" value="Genomic_DNA"/>
</dbReference>
<dbReference type="UniPathway" id="UPA00148">
    <property type="reaction ID" value="UER00236"/>
</dbReference>
<comment type="similarity">
    <text evidence="7 14">Belongs to the CobU/CobP family.</text>
</comment>
<dbReference type="Proteomes" id="UP000273252">
    <property type="component" value="Unassembled WGS sequence"/>
</dbReference>
<evidence type="ECO:0000256" key="2">
    <source>
        <dbReference type="ARBA" id="ARBA00000711"/>
    </source>
</evidence>
<feature type="active site" description="GMP-histidine intermediate" evidence="15">
    <location>
        <position position="51"/>
    </location>
</feature>
<dbReference type="EC" id="2.7.1.156" evidence="14"/>
<reference evidence="17 18" key="1">
    <citation type="submission" date="2018-08" db="EMBL/GenBank/DDBJ databases">
        <title>Vibrio isolated from the Eastern China Marginal Seas.</title>
        <authorList>
            <person name="Li Y."/>
        </authorList>
    </citation>
    <scope>NUCLEOTIDE SEQUENCE [LARGE SCALE GENOMIC DNA]</scope>
    <source>
        <strain evidence="17 18">BEI233</strain>
    </source>
</reference>
<dbReference type="EC" id="2.7.7.62" evidence="14"/>
<keyword evidence="13 14" id="KW-0342">GTP-binding</keyword>
<dbReference type="Gene3D" id="3.40.50.300">
    <property type="entry name" value="P-loop containing nucleotide triphosphate hydrolases"/>
    <property type="match status" value="1"/>
</dbReference>
<dbReference type="GO" id="GO:0005525">
    <property type="term" value="F:GTP binding"/>
    <property type="evidence" value="ECO:0007669"/>
    <property type="project" value="UniProtKB-UniRule"/>
</dbReference>
<feature type="binding site" evidence="16">
    <location>
        <begin position="35"/>
        <end position="37"/>
    </location>
    <ligand>
        <name>GTP</name>
        <dbReference type="ChEBI" id="CHEBI:37565"/>
    </ligand>
</feature>
<dbReference type="PANTHER" id="PTHR34848:SF1">
    <property type="entry name" value="BIFUNCTIONAL ADENOSYLCOBALAMIN BIOSYNTHESIS PROTEIN COBU"/>
    <property type="match status" value="1"/>
</dbReference>
<sequence length="182" mass="20265">MSVHLILGGARSGKSSFAEAQAVLQAGDHSRHYIATAMSTDDEMQQRIEHHQRSRDDRWQLYECPLDLASALMNFQQGDVVLVDCLTLWLNNVIFTQGEQASESEIRRHVQELIEALTQSHAHLFLVSNEVGLGIIPMGEVTRLFVDHAGWMNQGIARIAQQVTFVAAGLPMSLKNEPESDS</sequence>
<evidence type="ECO:0000256" key="13">
    <source>
        <dbReference type="ARBA" id="ARBA00023134"/>
    </source>
</evidence>
<dbReference type="Pfam" id="PF02283">
    <property type="entry name" value="CobU"/>
    <property type="match status" value="1"/>
</dbReference>
<dbReference type="GO" id="GO:0008820">
    <property type="term" value="F:cobinamide phosphate guanylyltransferase activity"/>
    <property type="evidence" value="ECO:0007669"/>
    <property type="project" value="UniProtKB-UniRule"/>
</dbReference>
<feature type="binding site" evidence="16">
    <location>
        <position position="84"/>
    </location>
    <ligand>
        <name>GTP</name>
        <dbReference type="ChEBI" id="CHEBI:37565"/>
    </ligand>
</feature>
<comment type="caution">
    <text evidence="17">The sequence shown here is derived from an EMBL/GenBank/DDBJ whole genome shotgun (WGS) entry which is preliminary data.</text>
</comment>
<dbReference type="GO" id="GO:0009236">
    <property type="term" value="P:cobalamin biosynthetic process"/>
    <property type="evidence" value="ECO:0007669"/>
    <property type="project" value="UniProtKB-UniRule"/>
</dbReference>
<evidence type="ECO:0000256" key="8">
    <source>
        <dbReference type="ARBA" id="ARBA00022573"/>
    </source>
</evidence>
<dbReference type="OrthoDB" id="9788370at2"/>
<feature type="binding site" evidence="16">
    <location>
        <begin position="8"/>
        <end position="15"/>
    </location>
    <ligand>
        <name>GTP</name>
        <dbReference type="ChEBI" id="CHEBI:37565"/>
    </ligand>
</feature>
<evidence type="ECO:0000256" key="7">
    <source>
        <dbReference type="ARBA" id="ARBA00007490"/>
    </source>
</evidence>
<evidence type="ECO:0000256" key="12">
    <source>
        <dbReference type="ARBA" id="ARBA00022840"/>
    </source>
</evidence>
<name>A0A3A6QJB3_9VIBR</name>